<evidence type="ECO:0000313" key="2">
    <source>
        <dbReference type="EMBL" id="MPC83217.1"/>
    </source>
</evidence>
<keyword evidence="3" id="KW-1185">Reference proteome</keyword>
<organism evidence="2 3">
    <name type="scientific">Portunus trituberculatus</name>
    <name type="common">Swimming crab</name>
    <name type="synonym">Neptunus trituberculatus</name>
    <dbReference type="NCBI Taxonomy" id="210409"/>
    <lineage>
        <taxon>Eukaryota</taxon>
        <taxon>Metazoa</taxon>
        <taxon>Ecdysozoa</taxon>
        <taxon>Arthropoda</taxon>
        <taxon>Crustacea</taxon>
        <taxon>Multicrustacea</taxon>
        <taxon>Malacostraca</taxon>
        <taxon>Eumalacostraca</taxon>
        <taxon>Eucarida</taxon>
        <taxon>Decapoda</taxon>
        <taxon>Pleocyemata</taxon>
        <taxon>Brachyura</taxon>
        <taxon>Eubrachyura</taxon>
        <taxon>Portunoidea</taxon>
        <taxon>Portunidae</taxon>
        <taxon>Portuninae</taxon>
        <taxon>Portunus</taxon>
    </lineage>
</organism>
<protein>
    <submittedName>
        <fullName evidence="2">Uncharacterized protein</fullName>
    </submittedName>
</protein>
<sequence length="110" mass="12582">MRTTQHLVNHFKEGGEPSALTPLPKFGRPHKTTLNTCALISRQVAKETKLTAQEIKEKNPQFQEHMSVRSVKDILHIDLGYECYRACKKPINFTAKGEESKILHEILNLE</sequence>
<proteinExistence type="predicted"/>
<dbReference type="Proteomes" id="UP000324222">
    <property type="component" value="Unassembled WGS sequence"/>
</dbReference>
<comment type="caution">
    <text evidence="2">The sequence shown here is derived from an EMBL/GenBank/DDBJ whole genome shotgun (WGS) entry which is preliminary data.</text>
</comment>
<evidence type="ECO:0000313" key="3">
    <source>
        <dbReference type="Proteomes" id="UP000324222"/>
    </source>
</evidence>
<dbReference type="AlphaFoldDB" id="A0A5B7INL3"/>
<reference evidence="2 3" key="1">
    <citation type="submission" date="2019-05" db="EMBL/GenBank/DDBJ databases">
        <title>Another draft genome of Portunus trituberculatus and its Hox gene families provides insights of decapod evolution.</title>
        <authorList>
            <person name="Jeong J.-H."/>
            <person name="Song I."/>
            <person name="Kim S."/>
            <person name="Choi T."/>
            <person name="Kim D."/>
            <person name="Ryu S."/>
            <person name="Kim W."/>
        </authorList>
    </citation>
    <scope>NUCLEOTIDE SEQUENCE [LARGE SCALE GENOMIC DNA]</scope>
    <source>
        <tissue evidence="2">Muscle</tissue>
    </source>
</reference>
<feature type="region of interest" description="Disordered" evidence="1">
    <location>
        <begin position="1"/>
        <end position="26"/>
    </location>
</feature>
<dbReference type="EMBL" id="VSRR010061892">
    <property type="protein sequence ID" value="MPC83217.1"/>
    <property type="molecule type" value="Genomic_DNA"/>
</dbReference>
<accession>A0A5B7INL3</accession>
<gene>
    <name evidence="2" type="ORF">E2C01_077919</name>
</gene>
<name>A0A5B7INL3_PORTR</name>
<evidence type="ECO:0000256" key="1">
    <source>
        <dbReference type="SAM" id="MobiDB-lite"/>
    </source>
</evidence>